<keyword evidence="2" id="KW-0547">Nucleotide-binding</keyword>
<evidence type="ECO:0000256" key="3">
    <source>
        <dbReference type="ARBA" id="ARBA00022801"/>
    </source>
</evidence>
<sequence>MLISLPKSCRSSLLFPSLLLNQERCYSSKGALPKRFKLSKSSLLGASKQNKNAKRLNSKHKNRTDNNIKNKLQIPHSNTTFKYGEFGGLKKNANGFNNEQKIGMIKLIEKINDFDSLKLLPFTRTVFQNVISRESIALKNKKKLDITRIRPTPIQTVTIKYLSKRLMDPNLQVHAIAADTGSGKTMAYLIPMIDYFLRIKGLDLTSKPTEEWSRKNGIQSIILVPTYELIQQVYETLIEVAKETQFNVFKWDQKTQYGDLLNNIKHNIDILVTTPNKLMSIYNIKMITRPDRILNNVKFCVVDEADTLMDQSWLDMTVRCIRHFRDMNHLILCSATVPNEFNKNLTKFFPNVEVITTPRLHKLSSRLEFKIIDSTLNPFKGSKIKTLGQILYSIRQDNTDPGYQKRCIIFVNEKDEVRNVTKRLINDYKLDCIGLSSEDTIEKRLTSVKEFLSDPKPLSTNDNNERNTSHKHKDFMTRYNLEKIPGSNIAIHNGDNADGACIYQTDRTSHLNNINNPIKILVCTDLLARGLNFQGVRNVILYDVPKTSIDLVHRVGRTARMSQSGRVFMITDKKTKSWAKGLPKVIRNNVTLI</sequence>
<dbReference type="Pfam" id="PF00270">
    <property type="entry name" value="DEAD"/>
    <property type="match status" value="1"/>
</dbReference>
<evidence type="ECO:0000259" key="8">
    <source>
        <dbReference type="PROSITE" id="PS51194"/>
    </source>
</evidence>
<dbReference type="SUPFAM" id="SSF52540">
    <property type="entry name" value="P-loop containing nucleoside triphosphate hydrolases"/>
    <property type="match status" value="1"/>
</dbReference>
<name>A0AAN7ZSR6_9SACH</name>
<dbReference type="PROSITE" id="PS51192">
    <property type="entry name" value="HELICASE_ATP_BIND_1"/>
    <property type="match status" value="1"/>
</dbReference>
<keyword evidence="5" id="KW-0067">ATP-binding</keyword>
<dbReference type="AlphaFoldDB" id="A0AAN7ZSR6"/>
<evidence type="ECO:0000313" key="10">
    <source>
        <dbReference type="Proteomes" id="UP001306508"/>
    </source>
</evidence>
<evidence type="ECO:0000259" key="7">
    <source>
        <dbReference type="PROSITE" id="PS51192"/>
    </source>
</evidence>
<protein>
    <recommendedName>
        <fullName evidence="1">RNA helicase</fullName>
        <ecNumber evidence="1">3.6.4.13</ecNumber>
    </recommendedName>
</protein>
<proteinExistence type="predicted"/>
<dbReference type="InterPro" id="IPR001650">
    <property type="entry name" value="Helicase_C-like"/>
</dbReference>
<dbReference type="GO" id="GO:0003676">
    <property type="term" value="F:nucleic acid binding"/>
    <property type="evidence" value="ECO:0007669"/>
    <property type="project" value="InterPro"/>
</dbReference>
<dbReference type="Pfam" id="PF00271">
    <property type="entry name" value="Helicase_C"/>
    <property type="match status" value="1"/>
</dbReference>
<dbReference type="Gene3D" id="3.40.50.300">
    <property type="entry name" value="P-loop containing nucleotide triphosphate hydrolases"/>
    <property type="match status" value="2"/>
</dbReference>
<gene>
    <name evidence="9" type="ORF">RI543_001826</name>
</gene>
<dbReference type="EC" id="3.6.4.13" evidence="1"/>
<dbReference type="PANTHER" id="PTHR47960">
    <property type="entry name" value="DEAD-BOX ATP-DEPENDENT RNA HELICASE 50"/>
    <property type="match status" value="1"/>
</dbReference>
<evidence type="ECO:0000256" key="6">
    <source>
        <dbReference type="ARBA" id="ARBA00047984"/>
    </source>
</evidence>
<accession>A0AAN7ZSR6</accession>
<dbReference type="Proteomes" id="UP001306508">
    <property type="component" value="Unassembled WGS sequence"/>
</dbReference>
<reference evidence="10" key="1">
    <citation type="submission" date="2023-07" db="EMBL/GenBank/DDBJ databases">
        <title>A draft genome of Kazachstania heterogenica Y-27499.</title>
        <authorList>
            <person name="Donic C."/>
            <person name="Kralova J.S."/>
            <person name="Fidel L."/>
            <person name="Ben-Dor S."/>
            <person name="Jung S."/>
        </authorList>
    </citation>
    <scope>NUCLEOTIDE SEQUENCE [LARGE SCALE GENOMIC DNA]</scope>
    <source>
        <strain evidence="10">Y27499</strain>
    </source>
</reference>
<keyword evidence="4" id="KW-0347">Helicase</keyword>
<keyword evidence="10" id="KW-1185">Reference proteome</keyword>
<dbReference type="GO" id="GO:0003724">
    <property type="term" value="F:RNA helicase activity"/>
    <property type="evidence" value="ECO:0007669"/>
    <property type="project" value="UniProtKB-EC"/>
</dbReference>
<dbReference type="InterPro" id="IPR027417">
    <property type="entry name" value="P-loop_NTPase"/>
</dbReference>
<dbReference type="SMART" id="SM00490">
    <property type="entry name" value="HELICc"/>
    <property type="match status" value="1"/>
</dbReference>
<dbReference type="InterPro" id="IPR011545">
    <property type="entry name" value="DEAD/DEAH_box_helicase_dom"/>
</dbReference>
<evidence type="ECO:0000256" key="2">
    <source>
        <dbReference type="ARBA" id="ARBA00022741"/>
    </source>
</evidence>
<dbReference type="EMBL" id="JAWIZZ010000040">
    <property type="protein sequence ID" value="KAK5780704.1"/>
    <property type="molecule type" value="Genomic_DNA"/>
</dbReference>
<organism evidence="9 10">
    <name type="scientific">Arxiozyma heterogenica</name>
    <dbReference type="NCBI Taxonomy" id="278026"/>
    <lineage>
        <taxon>Eukaryota</taxon>
        <taxon>Fungi</taxon>
        <taxon>Dikarya</taxon>
        <taxon>Ascomycota</taxon>
        <taxon>Saccharomycotina</taxon>
        <taxon>Saccharomycetes</taxon>
        <taxon>Saccharomycetales</taxon>
        <taxon>Saccharomycetaceae</taxon>
        <taxon>Arxiozyma</taxon>
    </lineage>
</organism>
<dbReference type="CDD" id="cd18787">
    <property type="entry name" value="SF2_C_DEAD"/>
    <property type="match status" value="1"/>
</dbReference>
<dbReference type="SMART" id="SM00487">
    <property type="entry name" value="DEXDc"/>
    <property type="match status" value="1"/>
</dbReference>
<evidence type="ECO:0000256" key="1">
    <source>
        <dbReference type="ARBA" id="ARBA00012552"/>
    </source>
</evidence>
<evidence type="ECO:0000256" key="5">
    <source>
        <dbReference type="ARBA" id="ARBA00022840"/>
    </source>
</evidence>
<comment type="catalytic activity">
    <reaction evidence="6">
        <text>ATP + H2O = ADP + phosphate + H(+)</text>
        <dbReference type="Rhea" id="RHEA:13065"/>
        <dbReference type="ChEBI" id="CHEBI:15377"/>
        <dbReference type="ChEBI" id="CHEBI:15378"/>
        <dbReference type="ChEBI" id="CHEBI:30616"/>
        <dbReference type="ChEBI" id="CHEBI:43474"/>
        <dbReference type="ChEBI" id="CHEBI:456216"/>
        <dbReference type="EC" id="3.6.4.13"/>
    </reaction>
</comment>
<evidence type="ECO:0000313" key="9">
    <source>
        <dbReference type="EMBL" id="KAK5780704.1"/>
    </source>
</evidence>
<feature type="domain" description="Helicase C-terminal" evidence="8">
    <location>
        <begin position="386"/>
        <end position="593"/>
    </location>
</feature>
<comment type="caution">
    <text evidence="9">The sequence shown here is derived from an EMBL/GenBank/DDBJ whole genome shotgun (WGS) entry which is preliminary data.</text>
</comment>
<dbReference type="PROSITE" id="PS51194">
    <property type="entry name" value="HELICASE_CTER"/>
    <property type="match status" value="1"/>
</dbReference>
<evidence type="ECO:0000256" key="4">
    <source>
        <dbReference type="ARBA" id="ARBA00022806"/>
    </source>
</evidence>
<dbReference type="GO" id="GO:0016787">
    <property type="term" value="F:hydrolase activity"/>
    <property type="evidence" value="ECO:0007669"/>
    <property type="project" value="UniProtKB-KW"/>
</dbReference>
<keyword evidence="3" id="KW-0378">Hydrolase</keyword>
<dbReference type="GO" id="GO:0005524">
    <property type="term" value="F:ATP binding"/>
    <property type="evidence" value="ECO:0007669"/>
    <property type="project" value="UniProtKB-KW"/>
</dbReference>
<feature type="domain" description="Helicase ATP-binding" evidence="7">
    <location>
        <begin position="165"/>
        <end position="355"/>
    </location>
</feature>
<dbReference type="InterPro" id="IPR014001">
    <property type="entry name" value="Helicase_ATP-bd"/>
</dbReference>